<proteinExistence type="predicted"/>
<dbReference type="Proteomes" id="UP001055811">
    <property type="component" value="Linkage Group LG09"/>
</dbReference>
<accession>A0ACB8Z0J8</accession>
<reference evidence="2" key="1">
    <citation type="journal article" date="2022" name="Mol. Ecol. Resour.">
        <title>The genomes of chicory, endive, great burdock and yacon provide insights into Asteraceae palaeo-polyploidization history and plant inulin production.</title>
        <authorList>
            <person name="Fan W."/>
            <person name="Wang S."/>
            <person name="Wang H."/>
            <person name="Wang A."/>
            <person name="Jiang F."/>
            <person name="Liu H."/>
            <person name="Zhao H."/>
            <person name="Xu D."/>
            <person name="Zhang Y."/>
        </authorList>
    </citation>
    <scope>NUCLEOTIDE SEQUENCE [LARGE SCALE GENOMIC DNA]</scope>
    <source>
        <strain evidence="2">cv. Punajuju</strain>
    </source>
</reference>
<evidence type="ECO:0000313" key="1">
    <source>
        <dbReference type="EMBL" id="KAI3691250.1"/>
    </source>
</evidence>
<reference evidence="1 2" key="2">
    <citation type="journal article" date="2022" name="Mol. Ecol. Resour.">
        <title>The genomes of chicory, endive, great burdock and yacon provide insights into Asteraceae paleo-polyploidization history and plant inulin production.</title>
        <authorList>
            <person name="Fan W."/>
            <person name="Wang S."/>
            <person name="Wang H."/>
            <person name="Wang A."/>
            <person name="Jiang F."/>
            <person name="Liu H."/>
            <person name="Zhao H."/>
            <person name="Xu D."/>
            <person name="Zhang Y."/>
        </authorList>
    </citation>
    <scope>NUCLEOTIDE SEQUENCE [LARGE SCALE GENOMIC DNA]</scope>
    <source>
        <strain evidence="2">cv. Punajuju</strain>
        <tissue evidence="1">Leaves</tissue>
    </source>
</reference>
<comment type="caution">
    <text evidence="1">The sequence shown here is derived from an EMBL/GenBank/DDBJ whole genome shotgun (WGS) entry which is preliminary data.</text>
</comment>
<keyword evidence="2" id="KW-1185">Reference proteome</keyword>
<dbReference type="EMBL" id="CM042017">
    <property type="protein sequence ID" value="KAI3691250.1"/>
    <property type="molecule type" value="Genomic_DNA"/>
</dbReference>
<organism evidence="1 2">
    <name type="scientific">Cichorium intybus</name>
    <name type="common">Chicory</name>
    <dbReference type="NCBI Taxonomy" id="13427"/>
    <lineage>
        <taxon>Eukaryota</taxon>
        <taxon>Viridiplantae</taxon>
        <taxon>Streptophyta</taxon>
        <taxon>Embryophyta</taxon>
        <taxon>Tracheophyta</taxon>
        <taxon>Spermatophyta</taxon>
        <taxon>Magnoliopsida</taxon>
        <taxon>eudicotyledons</taxon>
        <taxon>Gunneridae</taxon>
        <taxon>Pentapetalae</taxon>
        <taxon>asterids</taxon>
        <taxon>campanulids</taxon>
        <taxon>Asterales</taxon>
        <taxon>Asteraceae</taxon>
        <taxon>Cichorioideae</taxon>
        <taxon>Cichorieae</taxon>
        <taxon>Cichoriinae</taxon>
        <taxon>Cichorium</taxon>
    </lineage>
</organism>
<gene>
    <name evidence="1" type="ORF">L2E82_49511</name>
</gene>
<protein>
    <submittedName>
        <fullName evidence="1">Uncharacterized protein</fullName>
    </submittedName>
</protein>
<evidence type="ECO:0000313" key="2">
    <source>
        <dbReference type="Proteomes" id="UP001055811"/>
    </source>
</evidence>
<name>A0ACB8Z0J8_CICIN</name>
<sequence>MTCDIALEQGLGGVVLKTEDVEAVLELKEYFDKRNKEGSQLGLTKATITRVEMTGMGDRVCVDLCSLIKPSFLWLSAKDENALLILIPNSLSCRLDLLLEDYSLYIFK</sequence>